<dbReference type="EMBL" id="JAFLRJ010000248">
    <property type="protein sequence ID" value="MBO0514966.1"/>
    <property type="molecule type" value="Genomic_DNA"/>
</dbReference>
<dbReference type="GO" id="GO:0046872">
    <property type="term" value="F:metal ion binding"/>
    <property type="evidence" value="ECO:0007669"/>
    <property type="project" value="UniProtKB-KW"/>
</dbReference>
<comment type="cofactor">
    <cofactor evidence="1">
        <name>Fe(2+)</name>
        <dbReference type="ChEBI" id="CHEBI:29033"/>
    </cofactor>
</comment>
<sequence>METLHPLTRLIDEFDLLGTFWNKKHGLFKNASPVAGMLDESAIQEVLDVGLLRWPYFMLLKEGIQPALTDFTRTRNVGGRSVSGFADAGKVRAQLAGGATMKLSQLEDWHLPTRRLMDEIESRLPAELKAYVFYTPCDNTGMLPHRDPSHVLALQIAGAKEWRIYDAPDKVDSRGGLLPGLDADSHSHSFVMEPGDVLYLPHGIPHVATARTGTSLHLTLTLTEPAPLELAESLMEGFGEEADRLDSTAPGISPEEKAAMVTGALLDHLDRLDPGVLVDRAVMRMRNRRA</sequence>
<evidence type="ECO:0000313" key="6">
    <source>
        <dbReference type="Proteomes" id="UP000664167"/>
    </source>
</evidence>
<dbReference type="InterPro" id="IPR039994">
    <property type="entry name" value="NO66-like"/>
</dbReference>
<evidence type="ECO:0000256" key="3">
    <source>
        <dbReference type="ARBA" id="ARBA00023004"/>
    </source>
</evidence>
<dbReference type="PROSITE" id="PS51184">
    <property type="entry name" value="JMJC"/>
    <property type="match status" value="1"/>
</dbReference>
<evidence type="ECO:0000259" key="4">
    <source>
        <dbReference type="PROSITE" id="PS51184"/>
    </source>
</evidence>
<evidence type="ECO:0000256" key="2">
    <source>
        <dbReference type="ARBA" id="ARBA00022723"/>
    </source>
</evidence>
<comment type="caution">
    <text evidence="5">The sequence shown here is derived from an EMBL/GenBank/DDBJ whole genome shotgun (WGS) entry which is preliminary data.</text>
</comment>
<evidence type="ECO:0000256" key="1">
    <source>
        <dbReference type="ARBA" id="ARBA00001954"/>
    </source>
</evidence>
<dbReference type="PANTHER" id="PTHR13096">
    <property type="entry name" value="MINA53 MYC INDUCED NUCLEAR ANTIGEN"/>
    <property type="match status" value="1"/>
</dbReference>
<keyword evidence="3" id="KW-0408">Iron</keyword>
<evidence type="ECO:0000313" key="5">
    <source>
        <dbReference type="EMBL" id="MBO0514966.1"/>
    </source>
</evidence>
<dbReference type="Gene3D" id="2.60.120.650">
    <property type="entry name" value="Cupin"/>
    <property type="match status" value="1"/>
</dbReference>
<organism evidence="5 6">
    <name type="scientific">Streptomyces beijiangensis</name>
    <dbReference type="NCBI Taxonomy" id="163361"/>
    <lineage>
        <taxon>Bacteria</taxon>
        <taxon>Bacillati</taxon>
        <taxon>Actinomycetota</taxon>
        <taxon>Actinomycetes</taxon>
        <taxon>Kitasatosporales</taxon>
        <taxon>Streptomycetaceae</taxon>
        <taxon>Streptomyces</taxon>
    </lineage>
</organism>
<dbReference type="PANTHER" id="PTHR13096:SF8">
    <property type="entry name" value="RIBOSOMAL OXYGENASE 1"/>
    <property type="match status" value="1"/>
</dbReference>
<protein>
    <recommendedName>
        <fullName evidence="4">JmjC domain-containing protein</fullName>
    </recommendedName>
</protein>
<proteinExistence type="predicted"/>
<keyword evidence="2" id="KW-0479">Metal-binding</keyword>
<accession>A0A939JG96</accession>
<dbReference type="AlphaFoldDB" id="A0A939JG96"/>
<dbReference type="Proteomes" id="UP000664167">
    <property type="component" value="Unassembled WGS sequence"/>
</dbReference>
<keyword evidence="6" id="KW-1185">Reference proteome</keyword>
<reference evidence="5" key="1">
    <citation type="submission" date="2021-03" db="EMBL/GenBank/DDBJ databases">
        <title>Streptomyces poriferae sp. nov., a novel marine sponge-derived Actinobacteria species with anti-MRSA activity.</title>
        <authorList>
            <person name="Sandoval-Powers M."/>
            <person name="Kralova S."/>
            <person name="Nguyen G.-S."/>
            <person name="Fawwal D."/>
            <person name="Degnes K."/>
            <person name="Klinkenberg G."/>
            <person name="Sletta H."/>
            <person name="Wentzel A."/>
            <person name="Liles M.R."/>
        </authorList>
    </citation>
    <scope>NUCLEOTIDE SEQUENCE</scope>
    <source>
        <strain evidence="5">DSM 41794</strain>
    </source>
</reference>
<name>A0A939JG96_9ACTN</name>
<dbReference type="SUPFAM" id="SSF51197">
    <property type="entry name" value="Clavaminate synthase-like"/>
    <property type="match status" value="1"/>
</dbReference>
<dbReference type="InterPro" id="IPR003347">
    <property type="entry name" value="JmjC_dom"/>
</dbReference>
<dbReference type="RefSeq" id="WP_206965232.1">
    <property type="nucleotide sequence ID" value="NZ_BAAAJJ010000028.1"/>
</dbReference>
<feature type="domain" description="JmjC" evidence="4">
    <location>
        <begin position="100"/>
        <end position="239"/>
    </location>
</feature>
<dbReference type="Pfam" id="PF08007">
    <property type="entry name" value="JmjC_2"/>
    <property type="match status" value="1"/>
</dbReference>
<gene>
    <name evidence="5" type="ORF">J0695_24670</name>
</gene>